<dbReference type="InParanoid" id="A0A6J2VTK8"/>
<evidence type="ECO:0000259" key="2">
    <source>
        <dbReference type="PROSITE" id="PS50041"/>
    </source>
</evidence>
<feature type="chain" id="PRO_5026805090" evidence="1">
    <location>
        <begin position="19"/>
        <end position="136"/>
    </location>
</feature>
<name>A0A6J2VTK8_CHACN</name>
<dbReference type="RefSeq" id="XP_030635268.1">
    <property type="nucleotide sequence ID" value="XM_030779408.1"/>
</dbReference>
<dbReference type="PANTHER" id="PTHR22803">
    <property type="entry name" value="MANNOSE, PHOSPHOLIPASE, LECTIN RECEPTOR RELATED"/>
    <property type="match status" value="1"/>
</dbReference>
<keyword evidence="1" id="KW-0732">Signal</keyword>
<dbReference type="Gene3D" id="3.10.100.10">
    <property type="entry name" value="Mannose-Binding Protein A, subunit A"/>
    <property type="match status" value="1"/>
</dbReference>
<dbReference type="Pfam" id="PF00059">
    <property type="entry name" value="Lectin_C"/>
    <property type="match status" value="1"/>
</dbReference>
<feature type="domain" description="C-type lectin" evidence="2">
    <location>
        <begin position="33"/>
        <end position="136"/>
    </location>
</feature>
<dbReference type="PROSITE" id="PS50041">
    <property type="entry name" value="C_TYPE_LECTIN_2"/>
    <property type="match status" value="1"/>
</dbReference>
<evidence type="ECO:0000313" key="4">
    <source>
        <dbReference type="RefSeq" id="XP_030635268.1"/>
    </source>
</evidence>
<organism evidence="3 4">
    <name type="scientific">Chanos chanos</name>
    <name type="common">Milkfish</name>
    <name type="synonym">Mugil chanos</name>
    <dbReference type="NCBI Taxonomy" id="29144"/>
    <lineage>
        <taxon>Eukaryota</taxon>
        <taxon>Metazoa</taxon>
        <taxon>Chordata</taxon>
        <taxon>Craniata</taxon>
        <taxon>Vertebrata</taxon>
        <taxon>Euteleostomi</taxon>
        <taxon>Actinopterygii</taxon>
        <taxon>Neopterygii</taxon>
        <taxon>Teleostei</taxon>
        <taxon>Ostariophysi</taxon>
        <taxon>Gonorynchiformes</taxon>
        <taxon>Chanidae</taxon>
        <taxon>Chanos</taxon>
    </lineage>
</organism>
<dbReference type="SMART" id="SM00034">
    <property type="entry name" value="CLECT"/>
    <property type="match status" value="1"/>
</dbReference>
<accession>A0A6J2VTK8</accession>
<reference evidence="4" key="1">
    <citation type="submission" date="2025-08" db="UniProtKB">
        <authorList>
            <consortium name="RefSeq"/>
        </authorList>
    </citation>
    <scope>IDENTIFICATION</scope>
</reference>
<protein>
    <submittedName>
        <fullName evidence="4">Ladderlectin-like</fullName>
    </submittedName>
</protein>
<evidence type="ECO:0000256" key="1">
    <source>
        <dbReference type="SAM" id="SignalP"/>
    </source>
</evidence>
<dbReference type="InterPro" id="IPR016187">
    <property type="entry name" value="CTDL_fold"/>
</dbReference>
<dbReference type="SUPFAM" id="SSF56436">
    <property type="entry name" value="C-type lectin-like"/>
    <property type="match status" value="1"/>
</dbReference>
<keyword evidence="3" id="KW-1185">Reference proteome</keyword>
<dbReference type="InterPro" id="IPR050111">
    <property type="entry name" value="C-type_lectin/snaclec_domain"/>
</dbReference>
<dbReference type="GeneID" id="115816453"/>
<dbReference type="AlphaFoldDB" id="A0A6J2VTK8"/>
<evidence type="ECO:0000313" key="3">
    <source>
        <dbReference type="Proteomes" id="UP000504632"/>
    </source>
</evidence>
<dbReference type="FunCoup" id="A0A6J2VTK8">
    <property type="interactions" value="879"/>
</dbReference>
<gene>
    <name evidence="4" type="primary">LOC115816453</name>
</gene>
<dbReference type="Proteomes" id="UP000504632">
    <property type="component" value="Chromosome 7"/>
</dbReference>
<proteinExistence type="predicted"/>
<dbReference type="InterPro" id="IPR016186">
    <property type="entry name" value="C-type_lectin-like/link_sf"/>
</dbReference>
<dbReference type="InterPro" id="IPR001304">
    <property type="entry name" value="C-type_lectin-like"/>
</dbReference>
<dbReference type="OrthoDB" id="441660at2759"/>
<sequence>MAILTISLLLFAVFIADGATGKICGCPPGWEKFQDRCYLFVSTPRTWAEAERECLRLGGNLASVRNAAEDSVLRKMLRNQRTWIGAYDATQDGLWLWSDGSKFDYSGWMSGEPNNHNGRREDCVEIRNASKYHKQI</sequence>
<feature type="signal peptide" evidence="1">
    <location>
        <begin position="1"/>
        <end position="18"/>
    </location>
</feature>